<evidence type="ECO:0000313" key="1">
    <source>
        <dbReference type="EMBL" id="CAH1112534.1"/>
    </source>
</evidence>
<organism evidence="1 2">
    <name type="scientific">Psylliodes chrysocephalus</name>
    <dbReference type="NCBI Taxonomy" id="3402493"/>
    <lineage>
        <taxon>Eukaryota</taxon>
        <taxon>Metazoa</taxon>
        <taxon>Ecdysozoa</taxon>
        <taxon>Arthropoda</taxon>
        <taxon>Hexapoda</taxon>
        <taxon>Insecta</taxon>
        <taxon>Pterygota</taxon>
        <taxon>Neoptera</taxon>
        <taxon>Endopterygota</taxon>
        <taxon>Coleoptera</taxon>
        <taxon>Polyphaga</taxon>
        <taxon>Cucujiformia</taxon>
        <taxon>Chrysomeloidea</taxon>
        <taxon>Chrysomelidae</taxon>
        <taxon>Galerucinae</taxon>
        <taxon>Alticini</taxon>
        <taxon>Psylliodes</taxon>
    </lineage>
</organism>
<keyword evidence="2" id="KW-1185">Reference proteome</keyword>
<dbReference type="OrthoDB" id="188352at2759"/>
<accession>A0A9P0GGA6</accession>
<gene>
    <name evidence="1" type="ORF">PSYICH_LOCUS12255</name>
</gene>
<dbReference type="PANTHER" id="PTHR33667:SF7">
    <property type="entry name" value="RIKEN CDNA 1810020O05 GENE"/>
    <property type="match status" value="1"/>
</dbReference>
<dbReference type="AlphaFoldDB" id="A0A9P0GGA6"/>
<reference evidence="1" key="1">
    <citation type="submission" date="2022-01" db="EMBL/GenBank/DDBJ databases">
        <authorList>
            <person name="King R."/>
        </authorList>
    </citation>
    <scope>NUCLEOTIDE SEQUENCE</scope>
</reference>
<proteinExistence type="predicted"/>
<dbReference type="EMBL" id="OV651818">
    <property type="protein sequence ID" value="CAH1112534.1"/>
    <property type="molecule type" value="Genomic_DNA"/>
</dbReference>
<evidence type="ECO:0000313" key="2">
    <source>
        <dbReference type="Proteomes" id="UP001153636"/>
    </source>
</evidence>
<dbReference type="Proteomes" id="UP001153636">
    <property type="component" value="Chromosome 6"/>
</dbReference>
<sequence>MINFTISFLISFPITPKALSIIDEKRTTSKISSVDRKTKPKSEREDGSPTFIELNTSNIANAVHITYELLQNRCKYEIDVLCWGPIVKILSKDGQANMYTIIKNKVIWVPVVVEHRIESLTIPEIKAFRERIIEFTVSNNVTKVNSVLKNEKVVVHQDSIIQDDEFIENTKFSLFCDKYGVSDTKSMILKTGKMSTKSMITRRASIQKTEYSWLHLDNDFDTFYEIIEKISNDKMVITNECIPPCESRRKDDIIPRTSRSKVSLPKNMYRLSKDQIDKKERNGDKMNSFSVLIPAEIFFTKPTHSVFHKECNSVEFIKNFFVFPSVSQLMLRGQKLSLNPLVINITKINNFPAEELIEKGFKSVFAYYNIPEVLDCKTQTKLIEKTILFNNSHMYFTDEVQKIKVIEALQTQKFFVELYGNKELKEATPICNFFGRNPEDFNISKIKPTFENTCPEEDDKPVLLAVSLFDLSSLVENIWTFREKGQCHQPFLTLTSKPEYDKAKTQYTVNEINLEYKKPKVIIPECTYIELGTTLTLEAFLMAPQAPSLDYHYAPNTFKRIFLIADEENFAKILYNSVETNNNAILETPENSIKNSQDLEYHDILTGFILDNGSSHFFYMEGPSSGFILNIWHIIQGACPVPEESLFSINDDEKLVIKNGKIFFNTDNTFEKRLYKNFTKFGMYKIVLKIPLQDILAKPLLYVRKNVPKPCMEALNKLCLLFHSTNYKDILQQNLLPTAQELSSLNIEWGVPDRWKGK</sequence>
<name>A0A9P0GGA6_9CUCU</name>
<protein>
    <submittedName>
        <fullName evidence="1">Uncharacterized protein</fullName>
    </submittedName>
</protein>
<dbReference type="PANTHER" id="PTHR33667">
    <property type="entry name" value="SI:DKEY-57N24.6"/>
    <property type="match status" value="1"/>
</dbReference>